<dbReference type="PROSITE" id="PS50914">
    <property type="entry name" value="BON"/>
    <property type="match status" value="1"/>
</dbReference>
<dbReference type="STRING" id="202952.GCA_000747725_04075"/>
<dbReference type="Proteomes" id="UP000013117">
    <property type="component" value="Unassembled WGS sequence"/>
</dbReference>
<dbReference type="InterPro" id="IPR007055">
    <property type="entry name" value="BON_dom"/>
</dbReference>
<dbReference type="AlphaFoldDB" id="N8Y9C7"/>
<keyword evidence="4" id="KW-1185">Reference proteome</keyword>
<dbReference type="PROSITE" id="PS51257">
    <property type="entry name" value="PROKAR_LIPOPROTEIN"/>
    <property type="match status" value="1"/>
</dbReference>
<dbReference type="eggNOG" id="COG2823">
    <property type="taxonomic scope" value="Bacteria"/>
</dbReference>
<accession>N8Y9C7</accession>
<dbReference type="PANTHER" id="PTHR34606">
    <property type="entry name" value="BON DOMAIN-CONTAINING PROTEIN"/>
    <property type="match status" value="1"/>
</dbReference>
<feature type="region of interest" description="Disordered" evidence="1">
    <location>
        <begin position="212"/>
        <end position="249"/>
    </location>
</feature>
<dbReference type="Pfam" id="PF04972">
    <property type="entry name" value="BON"/>
    <property type="match status" value="1"/>
</dbReference>
<sequence>MLEIEKLEAFRWEFYLVLNRIAVTLLCVASLSGCASLISKGTGSNPVGTESGVRSLGQVFIDSSIERTAKINLYKLDARFKQSRVNIISFHSNVLLTGQVPDEHLKQLAEDNVRSMSDVKAVHNYITVGPQIGYSTIMQDAGVTANTRGLIMRAPVVSDSKVSIHTEDAVLYVMGRLNTGEIADLTQVLQKVGNVTKIVTLVDNTDQASAGTQNASFVPSGGASTQPLEQTPVAIDPQAQTGAGTNNAQ</sequence>
<dbReference type="PATRIC" id="fig|1120926.3.peg.2320"/>
<dbReference type="PANTHER" id="PTHR34606:SF4">
    <property type="entry name" value="OUTER MEMBRANE LIPOPROTEIN DOLP"/>
    <property type="match status" value="1"/>
</dbReference>
<evidence type="ECO:0000313" key="4">
    <source>
        <dbReference type="Proteomes" id="UP000013117"/>
    </source>
</evidence>
<evidence type="ECO:0000256" key="1">
    <source>
        <dbReference type="SAM" id="MobiDB-lite"/>
    </source>
</evidence>
<reference evidence="3 4" key="1">
    <citation type="submission" date="2013-02" db="EMBL/GenBank/DDBJ databases">
        <title>The Genome Sequence of Acinetobacter gerneri CIP 107464.</title>
        <authorList>
            <consortium name="The Broad Institute Genome Sequencing Platform"/>
            <consortium name="The Broad Institute Genome Sequencing Center for Infectious Disease"/>
            <person name="Cerqueira G."/>
            <person name="Feldgarden M."/>
            <person name="Courvalin P."/>
            <person name="Perichon B."/>
            <person name="Grillot-Courvalin C."/>
            <person name="Clermont D."/>
            <person name="Rocha E."/>
            <person name="Yoon E.-J."/>
            <person name="Nemec A."/>
            <person name="Walker B."/>
            <person name="Young S.K."/>
            <person name="Zeng Q."/>
            <person name="Gargeya S."/>
            <person name="Fitzgerald M."/>
            <person name="Haas B."/>
            <person name="Abouelleil A."/>
            <person name="Alvarado L."/>
            <person name="Arachchi H.M."/>
            <person name="Berlin A.M."/>
            <person name="Chapman S.B."/>
            <person name="Dewar J."/>
            <person name="Goldberg J."/>
            <person name="Griggs A."/>
            <person name="Gujja S."/>
            <person name="Hansen M."/>
            <person name="Howarth C."/>
            <person name="Imamovic A."/>
            <person name="Larimer J."/>
            <person name="McCowan C."/>
            <person name="Murphy C."/>
            <person name="Neiman D."/>
            <person name="Pearson M."/>
            <person name="Priest M."/>
            <person name="Roberts A."/>
            <person name="Saif S."/>
            <person name="Shea T."/>
            <person name="Sisk P."/>
            <person name="Sykes S."/>
            <person name="Wortman J."/>
            <person name="Nusbaum C."/>
            <person name="Birren B."/>
        </authorList>
    </citation>
    <scope>NUCLEOTIDE SEQUENCE [LARGE SCALE GENOMIC DNA]</scope>
    <source>
        <strain evidence="3 4">CIP 107464</strain>
    </source>
</reference>
<feature type="domain" description="BON" evidence="2">
    <location>
        <begin position="61"/>
        <end position="130"/>
    </location>
</feature>
<protein>
    <recommendedName>
        <fullName evidence="2">BON domain-containing protein</fullName>
    </recommendedName>
</protein>
<dbReference type="EMBL" id="APPN01000069">
    <property type="protein sequence ID" value="ENV33372.1"/>
    <property type="molecule type" value="Genomic_DNA"/>
</dbReference>
<proteinExistence type="predicted"/>
<name>N8Y9C7_9GAMM</name>
<gene>
    <name evidence="3" type="ORF">F960_02399</name>
</gene>
<dbReference type="Gene3D" id="3.30.1340.30">
    <property type="match status" value="1"/>
</dbReference>
<evidence type="ECO:0000313" key="3">
    <source>
        <dbReference type="EMBL" id="ENV33372.1"/>
    </source>
</evidence>
<dbReference type="InterPro" id="IPR051686">
    <property type="entry name" value="Lipoprotein_DolP"/>
</dbReference>
<comment type="caution">
    <text evidence="3">The sequence shown here is derived from an EMBL/GenBank/DDBJ whole genome shotgun (WGS) entry which is preliminary data.</text>
</comment>
<evidence type="ECO:0000259" key="2">
    <source>
        <dbReference type="PROSITE" id="PS50914"/>
    </source>
</evidence>
<organism evidence="3 4">
    <name type="scientific">Acinetobacter gerneri DSM 14967 = CIP 107464 = MTCC 9824</name>
    <dbReference type="NCBI Taxonomy" id="1120926"/>
    <lineage>
        <taxon>Bacteria</taxon>
        <taxon>Pseudomonadati</taxon>
        <taxon>Pseudomonadota</taxon>
        <taxon>Gammaproteobacteria</taxon>
        <taxon>Moraxellales</taxon>
        <taxon>Moraxellaceae</taxon>
        <taxon>Acinetobacter</taxon>
    </lineage>
</organism>
<dbReference type="HOGENOM" id="CLU_083606_3_1_6"/>
<feature type="compositionally biased region" description="Polar residues" evidence="1">
    <location>
        <begin position="238"/>
        <end position="249"/>
    </location>
</feature>
<feature type="compositionally biased region" description="Polar residues" evidence="1">
    <location>
        <begin position="212"/>
        <end position="229"/>
    </location>
</feature>